<organism evidence="1">
    <name type="scientific">Strombidium inclinatum</name>
    <dbReference type="NCBI Taxonomy" id="197538"/>
    <lineage>
        <taxon>Eukaryota</taxon>
        <taxon>Sar</taxon>
        <taxon>Alveolata</taxon>
        <taxon>Ciliophora</taxon>
        <taxon>Intramacronucleata</taxon>
        <taxon>Spirotrichea</taxon>
        <taxon>Oligotrichia</taxon>
        <taxon>Strombidiidae</taxon>
        <taxon>Strombidium</taxon>
    </lineage>
</organism>
<dbReference type="InterPro" id="IPR015527">
    <property type="entry name" value="Pept_C26_g-glut_hydrolase"/>
</dbReference>
<protein>
    <submittedName>
        <fullName evidence="1">Uncharacterized protein</fullName>
    </submittedName>
</protein>
<dbReference type="EMBL" id="HBIH01009670">
    <property type="protein sequence ID" value="CAE0323351.1"/>
    <property type="molecule type" value="Transcribed_RNA"/>
</dbReference>
<dbReference type="AlphaFoldDB" id="A0A7S3IGW8"/>
<dbReference type="PANTHER" id="PTHR11315">
    <property type="entry name" value="PROTEASE FAMILY C26 GAMMA-GLUTAMYL HYDROLASE"/>
    <property type="match status" value="1"/>
</dbReference>
<reference evidence="1" key="1">
    <citation type="submission" date="2021-01" db="EMBL/GenBank/DDBJ databases">
        <authorList>
            <person name="Corre E."/>
            <person name="Pelletier E."/>
            <person name="Niang G."/>
            <person name="Scheremetjew M."/>
            <person name="Finn R."/>
            <person name="Kale V."/>
            <person name="Holt S."/>
            <person name="Cochrane G."/>
            <person name="Meng A."/>
            <person name="Brown T."/>
            <person name="Cohen L."/>
        </authorList>
    </citation>
    <scope>NUCLEOTIDE SEQUENCE</scope>
    <source>
        <strain evidence="1">S3</strain>
    </source>
</reference>
<accession>A0A7S3IGW8</accession>
<dbReference type="GO" id="GO:0046900">
    <property type="term" value="P:tetrahydrofolylpolyglutamate metabolic process"/>
    <property type="evidence" value="ECO:0007669"/>
    <property type="project" value="TreeGrafter"/>
</dbReference>
<proteinExistence type="predicted"/>
<dbReference type="PANTHER" id="PTHR11315:SF0">
    <property type="entry name" value="FOLATE GAMMA-GLUTAMYL HYDROLASE"/>
    <property type="match status" value="1"/>
</dbReference>
<dbReference type="Gene3D" id="3.40.50.880">
    <property type="match status" value="1"/>
</dbReference>
<sequence>MLALMRSQTHDMDNFGPFKPQNDLQLNLAHKPEHTFMFDSYTHSRLEDTLDRIKFFSSPLRGMTMNDFIRKEPTLSQIFIPVCSFHNDTQGNSNSEFVAAIEGVVYPWFGVAYRVDKIQFGMDINDHIDHSREAVIHAQKLANLFVDEARLSPHEYAFVSDEVKAVDLIAENDLFSVQVPLWEDSISLVRTEIYLF</sequence>
<dbReference type="GO" id="GO:0034722">
    <property type="term" value="F:gamma-glutamyl-peptidase activity"/>
    <property type="evidence" value="ECO:0007669"/>
    <property type="project" value="TreeGrafter"/>
</dbReference>
<dbReference type="GO" id="GO:0005773">
    <property type="term" value="C:vacuole"/>
    <property type="evidence" value="ECO:0007669"/>
    <property type="project" value="TreeGrafter"/>
</dbReference>
<dbReference type="InterPro" id="IPR029062">
    <property type="entry name" value="Class_I_gatase-like"/>
</dbReference>
<evidence type="ECO:0000313" key="1">
    <source>
        <dbReference type="EMBL" id="CAE0323351.1"/>
    </source>
</evidence>
<gene>
    <name evidence="1" type="ORF">SINC0208_LOCUS3936</name>
</gene>
<name>A0A7S3IGW8_9SPIT</name>